<evidence type="ECO:0000256" key="1">
    <source>
        <dbReference type="SAM" id="MobiDB-lite"/>
    </source>
</evidence>
<accession>A0A9P4GQ37</accession>
<dbReference type="RefSeq" id="XP_040793186.1">
    <property type="nucleotide sequence ID" value="XM_040930682.1"/>
</dbReference>
<evidence type="ECO:0000313" key="2">
    <source>
        <dbReference type="EMBL" id="KAF1850623.1"/>
    </source>
</evidence>
<comment type="caution">
    <text evidence="2">The sequence shown here is derived from an EMBL/GenBank/DDBJ whole genome shotgun (WGS) entry which is preliminary data.</text>
</comment>
<reference evidence="2" key="1">
    <citation type="submission" date="2020-01" db="EMBL/GenBank/DDBJ databases">
        <authorList>
            <consortium name="DOE Joint Genome Institute"/>
            <person name="Haridas S."/>
            <person name="Albert R."/>
            <person name="Binder M."/>
            <person name="Bloem J."/>
            <person name="Labutti K."/>
            <person name="Salamov A."/>
            <person name="Andreopoulos B."/>
            <person name="Baker S.E."/>
            <person name="Barry K."/>
            <person name="Bills G."/>
            <person name="Bluhm B.H."/>
            <person name="Cannon C."/>
            <person name="Castanera R."/>
            <person name="Culley D.E."/>
            <person name="Daum C."/>
            <person name="Ezra D."/>
            <person name="Gonzalez J.B."/>
            <person name="Henrissat B."/>
            <person name="Kuo A."/>
            <person name="Liang C."/>
            <person name="Lipzen A."/>
            <person name="Lutzoni F."/>
            <person name="Magnuson J."/>
            <person name="Mondo S."/>
            <person name="Nolan M."/>
            <person name="Ohm R."/>
            <person name="Pangilinan J."/>
            <person name="Park H.-J."/>
            <person name="Ramirez L."/>
            <person name="Alfaro M."/>
            <person name="Sun H."/>
            <person name="Tritt A."/>
            <person name="Yoshinaga Y."/>
            <person name="Zwiers L.-H."/>
            <person name="Turgeon B.G."/>
            <person name="Goodwin S.B."/>
            <person name="Spatafora J.W."/>
            <person name="Crous P.W."/>
            <person name="Grigoriev I.V."/>
        </authorList>
    </citation>
    <scope>NUCLEOTIDE SEQUENCE</scope>
    <source>
        <strain evidence="2">CBS 394.84</strain>
    </source>
</reference>
<evidence type="ECO:0000313" key="3">
    <source>
        <dbReference type="Proteomes" id="UP000800039"/>
    </source>
</evidence>
<organism evidence="2 3">
    <name type="scientific">Cucurbitaria berberidis CBS 394.84</name>
    <dbReference type="NCBI Taxonomy" id="1168544"/>
    <lineage>
        <taxon>Eukaryota</taxon>
        <taxon>Fungi</taxon>
        <taxon>Dikarya</taxon>
        <taxon>Ascomycota</taxon>
        <taxon>Pezizomycotina</taxon>
        <taxon>Dothideomycetes</taxon>
        <taxon>Pleosporomycetidae</taxon>
        <taxon>Pleosporales</taxon>
        <taxon>Pleosporineae</taxon>
        <taxon>Cucurbitariaceae</taxon>
        <taxon>Cucurbitaria</taxon>
    </lineage>
</organism>
<dbReference type="OrthoDB" id="3755201at2759"/>
<feature type="compositionally biased region" description="Basic residues" evidence="1">
    <location>
        <begin position="43"/>
        <end position="53"/>
    </location>
</feature>
<proteinExistence type="predicted"/>
<dbReference type="AlphaFoldDB" id="A0A9P4GQ37"/>
<feature type="compositionally biased region" description="Basic and acidic residues" evidence="1">
    <location>
        <begin position="29"/>
        <end position="42"/>
    </location>
</feature>
<keyword evidence="3" id="KW-1185">Reference proteome</keyword>
<gene>
    <name evidence="2" type="ORF">K460DRAFT_327680</name>
</gene>
<dbReference type="GeneID" id="63847934"/>
<dbReference type="EMBL" id="ML976614">
    <property type="protein sequence ID" value="KAF1850623.1"/>
    <property type="molecule type" value="Genomic_DNA"/>
</dbReference>
<sequence length="156" mass="17558">MPTDVHGQHHAGSLGLFDDDAENDNAIARAERHEHDHLESVIRRHKRREKRQFRKDQKAAERAAQGKSKLPWPISWVGKLFGGGKDLSPDAGRVPESARSEYVIVRRPETPEPVYTGEDVDPVDSPWLRECGMVRVKSDDPGGCHIVPKSVIQKNQ</sequence>
<feature type="region of interest" description="Disordered" evidence="1">
    <location>
        <begin position="1"/>
        <end position="68"/>
    </location>
</feature>
<name>A0A9P4GQ37_9PLEO</name>
<protein>
    <submittedName>
        <fullName evidence="2">Uncharacterized protein</fullName>
    </submittedName>
</protein>
<dbReference type="Proteomes" id="UP000800039">
    <property type="component" value="Unassembled WGS sequence"/>
</dbReference>